<comment type="caution">
    <text evidence="1">The sequence shown here is derived from an EMBL/GenBank/DDBJ whole genome shotgun (WGS) entry which is preliminary data.</text>
</comment>
<sequence length="80" mass="7952">MAILINNQVQQAYSQILTSNVAQTTGTGNMMGSGRGMTGGGMMGGGGMMSGNAATSAVVVNISDTARSTLANEAVKSIIP</sequence>
<organism evidence="1 2">
    <name type="scientific">Candidatus Magnetominusculus xianensis</name>
    <dbReference type="NCBI Taxonomy" id="1748249"/>
    <lineage>
        <taxon>Bacteria</taxon>
        <taxon>Pseudomonadati</taxon>
        <taxon>Nitrospirota</taxon>
        <taxon>Nitrospiria</taxon>
        <taxon>Nitrospirales</taxon>
        <taxon>Nitrospiraceae</taxon>
        <taxon>Candidatus Magnetominusculus</taxon>
    </lineage>
</organism>
<accession>A0ABR5SJ98</accession>
<dbReference type="RefSeq" id="WP_085051615.1">
    <property type="nucleotide sequence ID" value="NZ_LNQR01000033.1"/>
</dbReference>
<evidence type="ECO:0000313" key="1">
    <source>
        <dbReference type="EMBL" id="KWT91034.1"/>
    </source>
</evidence>
<dbReference type="EMBL" id="LNQR01000033">
    <property type="protein sequence ID" value="KWT91034.1"/>
    <property type="molecule type" value="Genomic_DNA"/>
</dbReference>
<dbReference type="Proteomes" id="UP000060487">
    <property type="component" value="Unassembled WGS sequence"/>
</dbReference>
<gene>
    <name evidence="1" type="ORF">ASN18_0981</name>
</gene>
<evidence type="ECO:0000313" key="2">
    <source>
        <dbReference type="Proteomes" id="UP000060487"/>
    </source>
</evidence>
<protein>
    <submittedName>
        <fullName evidence="1">Uncharacterized protein</fullName>
    </submittedName>
</protein>
<name>A0ABR5SJ98_9BACT</name>
<keyword evidence="2" id="KW-1185">Reference proteome</keyword>
<proteinExistence type="predicted"/>
<reference evidence="1 2" key="1">
    <citation type="submission" date="2015-11" db="EMBL/GenBank/DDBJ databases">
        <authorList>
            <person name="Lin W."/>
        </authorList>
    </citation>
    <scope>NUCLEOTIDE SEQUENCE [LARGE SCALE GENOMIC DNA]</scope>
    <source>
        <strain evidence="1 2">HCH-1</strain>
    </source>
</reference>